<keyword evidence="11 13" id="KW-0472">Membrane</keyword>
<feature type="transmembrane region" description="Helical" evidence="13">
    <location>
        <begin position="131"/>
        <end position="151"/>
    </location>
</feature>
<accession>A0A7X2MYP0</accession>
<keyword evidence="9 13" id="KW-1133">Transmembrane helix</keyword>
<evidence type="ECO:0000256" key="9">
    <source>
        <dbReference type="ARBA" id="ARBA00022989"/>
    </source>
</evidence>
<feature type="binding site" evidence="12">
    <location>
        <position position="109"/>
    </location>
    <ligand>
        <name>K(+)</name>
        <dbReference type="ChEBI" id="CHEBI:29103"/>
    </ligand>
</feature>
<feature type="binding site" evidence="12">
    <location>
        <position position="218"/>
    </location>
    <ligand>
        <name>K(+)</name>
        <dbReference type="ChEBI" id="CHEBI:29103"/>
    </ligand>
</feature>
<keyword evidence="10" id="KW-0406">Ion transport</keyword>
<keyword evidence="5" id="KW-0997">Cell inner membrane</keyword>
<comment type="similarity">
    <text evidence="2">Belongs to the TrkH potassium transport family.</text>
</comment>
<feature type="binding site" evidence="12">
    <location>
        <position position="312"/>
    </location>
    <ligand>
        <name>K(+)</name>
        <dbReference type="ChEBI" id="CHEBI:29103"/>
    </ligand>
</feature>
<evidence type="ECO:0000313" key="15">
    <source>
        <dbReference type="Proteomes" id="UP000460287"/>
    </source>
</evidence>
<keyword evidence="6" id="KW-0633">Potassium transport</keyword>
<feature type="binding site" evidence="12">
    <location>
        <position position="311"/>
    </location>
    <ligand>
        <name>K(+)</name>
        <dbReference type="ChEBI" id="CHEBI:29103"/>
    </ligand>
</feature>
<organism evidence="14 15">
    <name type="scientific">Inconstantimicrobium porci</name>
    <dbReference type="NCBI Taxonomy" id="2652291"/>
    <lineage>
        <taxon>Bacteria</taxon>
        <taxon>Bacillati</taxon>
        <taxon>Bacillota</taxon>
        <taxon>Clostridia</taxon>
        <taxon>Eubacteriales</taxon>
        <taxon>Clostridiaceae</taxon>
        <taxon>Inconstantimicrobium</taxon>
    </lineage>
</organism>
<sequence length="479" mass="52332">MNFGFITYILGWILNFQSGFLFLTFVLSLFYGEKSGYALLVSAAISFLIGIICTWRKPKHKSFYAKDGFVAVALGWIVVSISGALPFVISGEIPSIFDAMFETISGYTTTGATILTNVEAMSKCLLFWRSFTHWIGGMGVLVFVMCILPLAGGNNMHLMRAESPGPSVGKLVPRVHSTAVILYGIYTALTVIEVIFLLAGGMSMFDAITTSFGTAGTGGFGVRNDSIAGYSTYIQNVVGVFMVLFGVNFSIYFLALVRKPKEILHSDELKSYIGIIIASTLIIGFNIRGYFPTLGKAIQQAFFQVGSIMTTTGFSTTDFNKWPSLSKGILVALMFVGACAGSTGGGIKVSRVVMAFKNIKNEIASFVHPKSIHTLRMEGKIVKNDVVRSVNTYLVLYFLVFAVSVLLISIENFSLETSFTSVAATLNNIGPGLDLVGPMDNFAKFNPFSKCVFMFDMLAGRLELIPMIILFSPWVWKRK</sequence>
<evidence type="ECO:0000256" key="5">
    <source>
        <dbReference type="ARBA" id="ARBA00022519"/>
    </source>
</evidence>
<evidence type="ECO:0000256" key="10">
    <source>
        <dbReference type="ARBA" id="ARBA00023065"/>
    </source>
</evidence>
<evidence type="ECO:0000256" key="2">
    <source>
        <dbReference type="ARBA" id="ARBA00009137"/>
    </source>
</evidence>
<keyword evidence="4" id="KW-1003">Cell membrane</keyword>
<dbReference type="PANTHER" id="PTHR32024">
    <property type="entry name" value="TRK SYSTEM POTASSIUM UPTAKE PROTEIN TRKG-RELATED"/>
    <property type="match status" value="1"/>
</dbReference>
<dbReference type="Proteomes" id="UP000460287">
    <property type="component" value="Unassembled WGS sequence"/>
</dbReference>
<keyword evidence="7 13" id="KW-0812">Transmembrane</keyword>
<feature type="transmembrane region" description="Helical" evidence="13">
    <location>
        <begin position="12"/>
        <end position="31"/>
    </location>
</feature>
<keyword evidence="8 12" id="KW-0630">Potassium</keyword>
<dbReference type="EMBL" id="VULX01000011">
    <property type="protein sequence ID" value="MSR91495.1"/>
    <property type="molecule type" value="Genomic_DNA"/>
</dbReference>
<dbReference type="InterPro" id="IPR004772">
    <property type="entry name" value="TrkH"/>
</dbReference>
<feature type="transmembrane region" description="Helical" evidence="13">
    <location>
        <begin position="458"/>
        <end position="476"/>
    </location>
</feature>
<feature type="transmembrane region" description="Helical" evidence="13">
    <location>
        <begin position="68"/>
        <end position="89"/>
    </location>
</feature>
<feature type="transmembrane region" description="Helical" evidence="13">
    <location>
        <begin position="233"/>
        <end position="257"/>
    </location>
</feature>
<comment type="caution">
    <text evidence="14">The sequence shown here is derived from an EMBL/GenBank/DDBJ whole genome shotgun (WGS) entry which is preliminary data.</text>
</comment>
<evidence type="ECO:0000256" key="12">
    <source>
        <dbReference type="PIRSR" id="PIRSR006247-1"/>
    </source>
</evidence>
<evidence type="ECO:0000256" key="1">
    <source>
        <dbReference type="ARBA" id="ARBA00004429"/>
    </source>
</evidence>
<proteinExistence type="inferred from homology"/>
<name>A0A7X2MYP0_9CLOT</name>
<dbReference type="GO" id="GO:0015379">
    <property type="term" value="F:potassium:chloride symporter activity"/>
    <property type="evidence" value="ECO:0007669"/>
    <property type="project" value="InterPro"/>
</dbReference>
<dbReference type="Pfam" id="PF02386">
    <property type="entry name" value="TrkH"/>
    <property type="match status" value="2"/>
</dbReference>
<dbReference type="RefSeq" id="WP_154531386.1">
    <property type="nucleotide sequence ID" value="NZ_JAQXTV010000015.1"/>
</dbReference>
<keyword evidence="15" id="KW-1185">Reference proteome</keyword>
<feature type="transmembrane region" description="Helical" evidence="13">
    <location>
        <begin position="390"/>
        <end position="410"/>
    </location>
</feature>
<protein>
    <submittedName>
        <fullName evidence="14">TrkH family potassium uptake protein</fullName>
    </submittedName>
</protein>
<feature type="binding site" evidence="12">
    <location>
        <position position="110"/>
    </location>
    <ligand>
        <name>K(+)</name>
        <dbReference type="ChEBI" id="CHEBI:29103"/>
    </ligand>
</feature>
<evidence type="ECO:0000256" key="8">
    <source>
        <dbReference type="ARBA" id="ARBA00022958"/>
    </source>
</evidence>
<dbReference type="GO" id="GO:0046872">
    <property type="term" value="F:metal ion binding"/>
    <property type="evidence" value="ECO:0007669"/>
    <property type="project" value="UniProtKB-KW"/>
</dbReference>
<feature type="binding site" evidence="12">
    <location>
        <position position="428"/>
    </location>
    <ligand>
        <name>K(+)</name>
        <dbReference type="ChEBI" id="CHEBI:29103"/>
    </ligand>
</feature>
<feature type="transmembrane region" description="Helical" evidence="13">
    <location>
        <begin position="328"/>
        <end position="347"/>
    </location>
</feature>
<dbReference type="AlphaFoldDB" id="A0A7X2MYP0"/>
<comment type="subcellular location">
    <subcellularLocation>
        <location evidence="1">Cell inner membrane</location>
        <topology evidence="1">Multi-pass membrane protein</topology>
    </subcellularLocation>
</comment>
<evidence type="ECO:0000256" key="4">
    <source>
        <dbReference type="ARBA" id="ARBA00022475"/>
    </source>
</evidence>
<keyword evidence="3" id="KW-0813">Transport</keyword>
<feature type="transmembrane region" description="Helical" evidence="13">
    <location>
        <begin position="37"/>
        <end position="56"/>
    </location>
</feature>
<dbReference type="PIRSF" id="PIRSF006247">
    <property type="entry name" value="TrkH"/>
    <property type="match status" value="1"/>
</dbReference>
<dbReference type="PANTHER" id="PTHR32024:SF2">
    <property type="entry name" value="TRK SYSTEM POTASSIUM UPTAKE PROTEIN TRKG-RELATED"/>
    <property type="match status" value="1"/>
</dbReference>
<keyword evidence="12" id="KW-0479">Metal-binding</keyword>
<gene>
    <name evidence="14" type="ORF">FYJ33_08750</name>
</gene>
<evidence type="ECO:0000256" key="6">
    <source>
        <dbReference type="ARBA" id="ARBA00022538"/>
    </source>
</evidence>
<evidence type="ECO:0000256" key="11">
    <source>
        <dbReference type="ARBA" id="ARBA00023136"/>
    </source>
</evidence>
<evidence type="ECO:0000313" key="14">
    <source>
        <dbReference type="EMBL" id="MSR91495.1"/>
    </source>
</evidence>
<dbReference type="GO" id="GO:0005886">
    <property type="term" value="C:plasma membrane"/>
    <property type="evidence" value="ECO:0007669"/>
    <property type="project" value="UniProtKB-SubCell"/>
</dbReference>
<feature type="transmembrane region" description="Helical" evidence="13">
    <location>
        <begin position="180"/>
        <end position="202"/>
    </location>
</feature>
<evidence type="ECO:0000256" key="13">
    <source>
        <dbReference type="SAM" id="Phobius"/>
    </source>
</evidence>
<reference evidence="14 15" key="1">
    <citation type="submission" date="2019-08" db="EMBL/GenBank/DDBJ databases">
        <title>In-depth cultivation of the pig gut microbiome towards novel bacterial diversity and tailored functional studies.</title>
        <authorList>
            <person name="Wylensek D."/>
            <person name="Hitch T.C.A."/>
            <person name="Clavel T."/>
        </authorList>
    </citation>
    <scope>NUCLEOTIDE SEQUENCE [LARGE SCALE GENOMIC DNA]</scope>
    <source>
        <strain evidence="14 15">WCA-383-APC-5B</strain>
    </source>
</reference>
<evidence type="ECO:0000256" key="7">
    <source>
        <dbReference type="ARBA" id="ARBA00022692"/>
    </source>
</evidence>
<evidence type="ECO:0000256" key="3">
    <source>
        <dbReference type="ARBA" id="ARBA00022448"/>
    </source>
</evidence>
<dbReference type="InterPro" id="IPR003445">
    <property type="entry name" value="Cat_transpt"/>
</dbReference>
<feature type="transmembrane region" description="Helical" evidence="13">
    <location>
        <begin position="269"/>
        <end position="287"/>
    </location>
</feature>